<dbReference type="PROSITE" id="PS51257">
    <property type="entry name" value="PROKAR_LIPOPROTEIN"/>
    <property type="match status" value="1"/>
</dbReference>
<protein>
    <submittedName>
        <fullName evidence="3">Uncharacterized protein</fullName>
    </submittedName>
</protein>
<proteinExistence type="predicted"/>
<evidence type="ECO:0000313" key="3">
    <source>
        <dbReference type="EMBL" id="MFC3303466.1"/>
    </source>
</evidence>
<feature type="compositionally biased region" description="Pro residues" evidence="1">
    <location>
        <begin position="359"/>
        <end position="368"/>
    </location>
</feature>
<feature type="chain" id="PRO_5046359087" evidence="2">
    <location>
        <begin position="24"/>
        <end position="368"/>
    </location>
</feature>
<dbReference type="RefSeq" id="WP_189576060.1">
    <property type="nucleotide sequence ID" value="NZ_BMXU01000002.1"/>
</dbReference>
<evidence type="ECO:0000256" key="1">
    <source>
        <dbReference type="SAM" id="MobiDB-lite"/>
    </source>
</evidence>
<organism evidence="3 4">
    <name type="scientific">Parvularcula lutaonensis</name>
    <dbReference type="NCBI Taxonomy" id="491923"/>
    <lineage>
        <taxon>Bacteria</taxon>
        <taxon>Pseudomonadati</taxon>
        <taxon>Pseudomonadota</taxon>
        <taxon>Alphaproteobacteria</taxon>
        <taxon>Parvularculales</taxon>
        <taxon>Parvularculaceae</taxon>
        <taxon>Parvularcula</taxon>
    </lineage>
</organism>
<keyword evidence="2" id="KW-0732">Signal</keyword>
<evidence type="ECO:0000256" key="2">
    <source>
        <dbReference type="SAM" id="SignalP"/>
    </source>
</evidence>
<evidence type="ECO:0000313" key="4">
    <source>
        <dbReference type="Proteomes" id="UP001595607"/>
    </source>
</evidence>
<dbReference type="Proteomes" id="UP001595607">
    <property type="component" value="Unassembled WGS sequence"/>
</dbReference>
<dbReference type="EMBL" id="JBHRVA010000003">
    <property type="protein sequence ID" value="MFC3303466.1"/>
    <property type="molecule type" value="Genomic_DNA"/>
</dbReference>
<keyword evidence="4" id="KW-1185">Reference proteome</keyword>
<dbReference type="SUPFAM" id="SSF63829">
    <property type="entry name" value="Calcium-dependent phosphotriesterase"/>
    <property type="match status" value="1"/>
</dbReference>
<feature type="signal peptide" evidence="2">
    <location>
        <begin position="1"/>
        <end position="23"/>
    </location>
</feature>
<sequence>MMKLTARALLPLLLLAACGQQGADVAQPASDDSASPLPPPPVARASITLGSFEGPVTDLAALEAKPFGFQSAILAANGDAGIAAIRADGEASTVIETIEAPYLIATASFPTGDAILSLSQSGDLDLLDPEGSGSIASGRVATGAMSDLCVFSGDETATAVVVTASSTVAFVDVSLTGEPISVVGTPEVIDGVIGCAAVGDELYLRTAEGWDRQTASGAKPTPLENAPVLVAAGGEVFAVEPVGEDARLLVNGQPFDTQTADGEPLRPLMVEPAYGNFGGVLRDGALIVLDEGLGLHLIPWPAIAKPMGWPGQLESLLPDDTVMPVDGPPLPSLELDDGPLDLKEPGAAPREPYGEDELPQPPDLPENR</sequence>
<comment type="caution">
    <text evidence="3">The sequence shown here is derived from an EMBL/GenBank/DDBJ whole genome shotgun (WGS) entry which is preliminary data.</text>
</comment>
<gene>
    <name evidence="3" type="ORF">ACFONP_12060</name>
</gene>
<reference evidence="4" key="1">
    <citation type="journal article" date="2019" name="Int. J. Syst. Evol. Microbiol.">
        <title>The Global Catalogue of Microorganisms (GCM) 10K type strain sequencing project: providing services to taxonomists for standard genome sequencing and annotation.</title>
        <authorList>
            <consortium name="The Broad Institute Genomics Platform"/>
            <consortium name="The Broad Institute Genome Sequencing Center for Infectious Disease"/>
            <person name="Wu L."/>
            <person name="Ma J."/>
        </authorList>
    </citation>
    <scope>NUCLEOTIDE SEQUENCE [LARGE SCALE GENOMIC DNA]</scope>
    <source>
        <strain evidence="4">KCTC 22245</strain>
    </source>
</reference>
<accession>A0ABV7MDD9</accession>
<feature type="region of interest" description="Disordered" evidence="1">
    <location>
        <begin position="319"/>
        <end position="368"/>
    </location>
</feature>
<name>A0ABV7MDD9_9PROT</name>